<evidence type="ECO:0000259" key="1">
    <source>
        <dbReference type="PROSITE" id="PS51186"/>
    </source>
</evidence>
<feature type="domain" description="N-acetyltransferase" evidence="1">
    <location>
        <begin position="71"/>
        <end position="239"/>
    </location>
</feature>
<keyword evidence="2" id="KW-0012">Acyltransferase</keyword>
<reference evidence="3" key="1">
    <citation type="journal article" date="2013" name="Genome Announc.">
        <title>Draft genome sequence of the ascomycete Phaeoacremonium aleophilum strain UCR-PA7, a causal agent of the esca disease complex in grapevines.</title>
        <authorList>
            <person name="Blanco-Ulate B."/>
            <person name="Rolshausen P."/>
            <person name="Cantu D."/>
        </authorList>
    </citation>
    <scope>NUCLEOTIDE SEQUENCE [LARGE SCALE GENOMIC DNA]</scope>
    <source>
        <strain evidence="3">UCR-PA7</strain>
    </source>
</reference>
<dbReference type="EMBL" id="KB933176">
    <property type="protein sequence ID" value="EON99274.1"/>
    <property type="molecule type" value="Genomic_DNA"/>
</dbReference>
<dbReference type="SUPFAM" id="SSF55729">
    <property type="entry name" value="Acyl-CoA N-acyltransferases (Nat)"/>
    <property type="match status" value="1"/>
</dbReference>
<dbReference type="Gene3D" id="3.40.630.30">
    <property type="match status" value="1"/>
</dbReference>
<proteinExistence type="predicted"/>
<dbReference type="Proteomes" id="UP000014074">
    <property type="component" value="Unassembled WGS sequence"/>
</dbReference>
<name>R8BJ12_PHAM7</name>
<dbReference type="InterPro" id="IPR016181">
    <property type="entry name" value="Acyl_CoA_acyltransferase"/>
</dbReference>
<dbReference type="GeneID" id="19325769"/>
<gene>
    <name evidence="2" type="ORF">UCRPA7_5236</name>
</gene>
<dbReference type="GO" id="GO:0016747">
    <property type="term" value="F:acyltransferase activity, transferring groups other than amino-acyl groups"/>
    <property type="evidence" value="ECO:0007669"/>
    <property type="project" value="InterPro"/>
</dbReference>
<sequence>MAHIRPFRVSDTEQMAHICRSTLPPTLEASEPAWRIAPYIWTLQFTTLSPDNCFVLDDGTGTAVGYVIGCPDVYAFAEAYPQYIETVLSRGAGEKDVPVPKQLTTPEPWFVPGSEVADPKPGQPLGVVNEAALAQLAYSPRWLLLEGSEGRAELVRRYRATMHIDLLAPFQGQGWGRRLIEAFVQSVREAVAAGKGDAGEGIQIGVAGDNDKVVPFYEKVGFKIYGGQKEGSIWMVKDL</sequence>
<dbReference type="InterPro" id="IPR000182">
    <property type="entry name" value="GNAT_dom"/>
</dbReference>
<evidence type="ECO:0000313" key="3">
    <source>
        <dbReference type="Proteomes" id="UP000014074"/>
    </source>
</evidence>
<dbReference type="HOGENOM" id="CLU_086044_0_1_1"/>
<keyword evidence="3" id="KW-1185">Reference proteome</keyword>
<dbReference type="OrthoDB" id="64477at2759"/>
<accession>R8BJ12</accession>
<dbReference type="eggNOG" id="ENOG502SAUS">
    <property type="taxonomic scope" value="Eukaryota"/>
</dbReference>
<protein>
    <submittedName>
        <fullName evidence="2">Putative acyl-n-acyltransferase protein</fullName>
    </submittedName>
</protein>
<evidence type="ECO:0000313" key="2">
    <source>
        <dbReference type="EMBL" id="EON99274.1"/>
    </source>
</evidence>
<organism evidence="2 3">
    <name type="scientific">Phaeoacremonium minimum (strain UCR-PA7)</name>
    <name type="common">Esca disease fungus</name>
    <name type="synonym">Togninia minima</name>
    <dbReference type="NCBI Taxonomy" id="1286976"/>
    <lineage>
        <taxon>Eukaryota</taxon>
        <taxon>Fungi</taxon>
        <taxon>Dikarya</taxon>
        <taxon>Ascomycota</taxon>
        <taxon>Pezizomycotina</taxon>
        <taxon>Sordariomycetes</taxon>
        <taxon>Sordariomycetidae</taxon>
        <taxon>Togniniales</taxon>
        <taxon>Togniniaceae</taxon>
        <taxon>Phaeoacremonium</taxon>
    </lineage>
</organism>
<dbReference type="AlphaFoldDB" id="R8BJ12"/>
<keyword evidence="2" id="KW-0808">Transferase</keyword>
<dbReference type="KEGG" id="tmn:UCRPA7_5236"/>
<dbReference type="RefSeq" id="XP_007915974.1">
    <property type="nucleotide sequence ID" value="XM_007917783.1"/>
</dbReference>
<dbReference type="PROSITE" id="PS51186">
    <property type="entry name" value="GNAT"/>
    <property type="match status" value="1"/>
</dbReference>